<dbReference type="Proteomes" id="UP001365542">
    <property type="component" value="Unassembled WGS sequence"/>
</dbReference>
<reference evidence="1 2" key="1">
    <citation type="submission" date="2019-10" db="EMBL/GenBank/DDBJ databases">
        <authorList>
            <person name="Palmer J.M."/>
        </authorList>
    </citation>
    <scope>NUCLEOTIDE SEQUENCE [LARGE SCALE GENOMIC DNA]</scope>
    <source>
        <strain evidence="1 2">TWF694</strain>
    </source>
</reference>
<evidence type="ECO:0008006" key="3">
    <source>
        <dbReference type="Google" id="ProtNLM"/>
    </source>
</evidence>
<comment type="caution">
    <text evidence="1">The sequence shown here is derived from an EMBL/GenBank/DDBJ whole genome shotgun (WGS) entry which is preliminary data.</text>
</comment>
<keyword evidence="2" id="KW-1185">Reference proteome</keyword>
<dbReference type="EMBL" id="JAVHJO010000002">
    <property type="protein sequence ID" value="KAK6542385.1"/>
    <property type="molecule type" value="Genomic_DNA"/>
</dbReference>
<protein>
    <recommendedName>
        <fullName evidence="3">BTB domain-containing protein</fullName>
    </recommendedName>
</protein>
<accession>A0AAV9XKS9</accession>
<dbReference type="InterPro" id="IPR011333">
    <property type="entry name" value="SKP1/BTB/POZ_sf"/>
</dbReference>
<organism evidence="1 2">
    <name type="scientific">Orbilia ellipsospora</name>
    <dbReference type="NCBI Taxonomy" id="2528407"/>
    <lineage>
        <taxon>Eukaryota</taxon>
        <taxon>Fungi</taxon>
        <taxon>Dikarya</taxon>
        <taxon>Ascomycota</taxon>
        <taxon>Pezizomycotina</taxon>
        <taxon>Orbiliomycetes</taxon>
        <taxon>Orbiliales</taxon>
        <taxon>Orbiliaceae</taxon>
        <taxon>Orbilia</taxon>
    </lineage>
</organism>
<dbReference type="Gene3D" id="3.30.710.10">
    <property type="entry name" value="Potassium Channel Kv1.1, Chain A"/>
    <property type="match status" value="1"/>
</dbReference>
<gene>
    <name evidence="1" type="ORF">TWF694_006341</name>
</gene>
<proteinExistence type="predicted"/>
<sequence length="346" mass="40567">MAETKATGPVIVFRGDRIPPPEAHYQPWEFLKIREPIDITIVIYATADGSNEPKRLGTYPVHKRIISPSPLLLQLIQKNPTTSTIQFFGECPYIFKPVLAYMYLHDFKYLCHTSSYYNIISKPESLLEHNKLTIHDKVFHPRMTYYIDLYYLAKRLKLDQLCSLLVERLIAVHDVPTAVSAPENCSQHPRYRYNPFTLYNMPDVVKEWYIQRVYGRSVPKMVIGKKDNLRWRVVEGIISKGEMIEMFEYQLKHRENFFNDVFEGIKHVCARMSAGELENSPLRRQYLELKDWKERTKEEGNLNSKAKWEVAARISDQIGRLSFSAEDRQENKVNADLEAEDDEEEL</sequence>
<evidence type="ECO:0000313" key="2">
    <source>
        <dbReference type="Proteomes" id="UP001365542"/>
    </source>
</evidence>
<name>A0AAV9XKS9_9PEZI</name>
<dbReference type="AlphaFoldDB" id="A0AAV9XKS9"/>
<evidence type="ECO:0000313" key="1">
    <source>
        <dbReference type="EMBL" id="KAK6542385.1"/>
    </source>
</evidence>